<reference evidence="2 3" key="1">
    <citation type="submission" date="2019-07" db="EMBL/GenBank/DDBJ databases">
        <title>Rhodotorula toruloides NBRC10032 genome sequencing.</title>
        <authorList>
            <person name="Shida Y."/>
            <person name="Takaku H."/>
            <person name="Ogasawara W."/>
            <person name="Mori K."/>
        </authorList>
    </citation>
    <scope>NUCLEOTIDE SEQUENCE [LARGE SCALE GENOMIC DNA]</scope>
    <source>
        <strain evidence="2 3">NBRC10032</strain>
    </source>
</reference>
<dbReference type="EMBL" id="BJWK01000001">
    <property type="protein sequence ID" value="GEM06138.1"/>
    <property type="molecule type" value="Genomic_DNA"/>
</dbReference>
<accession>A0A511K722</accession>
<dbReference type="GO" id="GO:0006364">
    <property type="term" value="P:rRNA processing"/>
    <property type="evidence" value="ECO:0007669"/>
    <property type="project" value="InterPro"/>
</dbReference>
<gene>
    <name evidence="2" type="ORF">Rt10032_c01g0155</name>
</gene>
<sequence>MAPAQAGTGANPARSAHTASSIRARSRHDPADPQRRIVYKPVLDNPLAVQWPPLPATVRKAILDELLALLNSAKSGKGQSIADWRMDEHARRKNAAKAAKGKGKGRGKGKERPIVAATGSGEGKMKDDGATPRRTHSLTTRSSSTYAIPTSTTHTSSTASTSTATLPDPSPPILDQLVIGINEVTRTLESRMRWGRWELGDHSAAPPSSSAGREAVVEEDEPEKCGRRRRHKSKAEKEGGVKAVPSTLPSRDPGLVPPPVLGNHPAYAFVGKAGRRRVVKKDAKPDYLMSGVEEDEWRLLVNSEMRRLRTSKPASSSASPPTCKAQTAAFSDAASSALLPTQPSHPTESAPIVDGEVQPTSSPPTVPLIDLVFVCRPDINPPSLVAHLPTMVAAANGVQEALDSVLAASGPAQGGMDVEDGEQRQEEKRPEMRNVLLVPLDVGAERRLADKLGLRRVAAIGLSSLLPAAAPLFALLASTPSLTPLSAPWLVPHLLNPTFSASPAKSLYQSTTIKHLKTSAPLNPRAEVTKRKEEKRKNKAERKERRKKRKVGAAEDGGLYVAED</sequence>
<proteinExistence type="predicted"/>
<evidence type="ECO:0000313" key="2">
    <source>
        <dbReference type="EMBL" id="GEM06138.1"/>
    </source>
</evidence>
<dbReference type="GO" id="GO:0000172">
    <property type="term" value="C:ribonuclease MRP complex"/>
    <property type="evidence" value="ECO:0007669"/>
    <property type="project" value="TreeGrafter"/>
</dbReference>
<feature type="compositionally biased region" description="Low complexity" evidence="1">
    <location>
        <begin position="137"/>
        <end position="167"/>
    </location>
</feature>
<feature type="region of interest" description="Disordered" evidence="1">
    <location>
        <begin position="1"/>
        <end position="37"/>
    </location>
</feature>
<feature type="region of interest" description="Disordered" evidence="1">
    <location>
        <begin position="516"/>
        <end position="564"/>
    </location>
</feature>
<dbReference type="GO" id="GO:0005655">
    <property type="term" value="C:nucleolar ribonuclease P complex"/>
    <property type="evidence" value="ECO:0007669"/>
    <property type="project" value="TreeGrafter"/>
</dbReference>
<dbReference type="GO" id="GO:0005829">
    <property type="term" value="C:cytosol"/>
    <property type="evidence" value="ECO:0007669"/>
    <property type="project" value="TreeGrafter"/>
</dbReference>
<name>A0A511K722_RHOTO</name>
<feature type="region of interest" description="Disordered" evidence="1">
    <location>
        <begin position="310"/>
        <end position="330"/>
    </location>
</feature>
<dbReference type="Proteomes" id="UP000321518">
    <property type="component" value="Unassembled WGS sequence"/>
</dbReference>
<dbReference type="PANTHER" id="PTHR28272">
    <property type="entry name" value="RIBONUCLEASES P/MRP PROTEIN SUBUNIT POP3"/>
    <property type="match status" value="1"/>
</dbReference>
<comment type="caution">
    <text evidence="2">The sequence shown here is derived from an EMBL/GenBank/DDBJ whole genome shotgun (WGS) entry which is preliminary data.</text>
</comment>
<dbReference type="AlphaFoldDB" id="A0A511K722"/>
<dbReference type="GO" id="GO:0008033">
    <property type="term" value="P:tRNA processing"/>
    <property type="evidence" value="ECO:0007669"/>
    <property type="project" value="InterPro"/>
</dbReference>
<organism evidence="2 3">
    <name type="scientific">Rhodotorula toruloides</name>
    <name type="common">Yeast</name>
    <name type="synonym">Rhodosporidium toruloides</name>
    <dbReference type="NCBI Taxonomy" id="5286"/>
    <lineage>
        <taxon>Eukaryota</taxon>
        <taxon>Fungi</taxon>
        <taxon>Dikarya</taxon>
        <taxon>Basidiomycota</taxon>
        <taxon>Pucciniomycotina</taxon>
        <taxon>Microbotryomycetes</taxon>
        <taxon>Sporidiobolales</taxon>
        <taxon>Sporidiobolaceae</taxon>
        <taxon>Rhodotorula</taxon>
    </lineage>
</organism>
<dbReference type="PANTHER" id="PTHR28272:SF1">
    <property type="entry name" value="RIBONUCLEASES P_MRP PROTEIN SUBUNIT POP3"/>
    <property type="match status" value="1"/>
</dbReference>
<feature type="compositionally biased region" description="Basic and acidic residues" evidence="1">
    <location>
        <begin position="527"/>
        <end position="536"/>
    </location>
</feature>
<protein>
    <submittedName>
        <fullName evidence="2">Uncharacterized protein</fullName>
    </submittedName>
</protein>
<dbReference type="InterPro" id="IPR013241">
    <property type="entry name" value="RNase_P_Pop3"/>
</dbReference>
<feature type="compositionally biased region" description="Basic residues" evidence="1">
    <location>
        <begin position="91"/>
        <end position="107"/>
    </location>
</feature>
<dbReference type="GO" id="GO:0000171">
    <property type="term" value="F:ribonuclease MRP activity"/>
    <property type="evidence" value="ECO:0007669"/>
    <property type="project" value="TreeGrafter"/>
</dbReference>
<feature type="region of interest" description="Disordered" evidence="1">
    <location>
        <begin position="90"/>
        <end position="173"/>
    </location>
</feature>
<feature type="region of interest" description="Disordered" evidence="1">
    <location>
        <begin position="409"/>
        <end position="429"/>
    </location>
</feature>
<feature type="compositionally biased region" description="Basic residues" evidence="1">
    <location>
        <begin position="537"/>
        <end position="551"/>
    </location>
</feature>
<dbReference type="GO" id="GO:0034965">
    <property type="term" value="P:intronic box C/D snoRNA processing"/>
    <property type="evidence" value="ECO:0007669"/>
    <property type="project" value="TreeGrafter"/>
</dbReference>
<feature type="compositionally biased region" description="Low complexity" evidence="1">
    <location>
        <begin position="311"/>
        <end position="330"/>
    </location>
</feature>
<evidence type="ECO:0000313" key="3">
    <source>
        <dbReference type="Proteomes" id="UP000321518"/>
    </source>
</evidence>
<feature type="region of interest" description="Disordered" evidence="1">
    <location>
        <begin position="199"/>
        <end position="252"/>
    </location>
</feature>
<dbReference type="OrthoDB" id="20109at2759"/>
<dbReference type="GO" id="GO:0004526">
    <property type="term" value="F:ribonuclease P activity"/>
    <property type="evidence" value="ECO:0007669"/>
    <property type="project" value="TreeGrafter"/>
</dbReference>
<evidence type="ECO:0000256" key="1">
    <source>
        <dbReference type="SAM" id="MobiDB-lite"/>
    </source>
</evidence>